<feature type="transmembrane region" description="Helical" evidence="1">
    <location>
        <begin position="295"/>
        <end position="315"/>
    </location>
</feature>
<comment type="caution">
    <text evidence="3">The sequence shown here is derived from an EMBL/GenBank/DDBJ whole genome shotgun (WGS) entry which is preliminary data.</text>
</comment>
<feature type="domain" description="Acyltransferase 3" evidence="2">
    <location>
        <begin position="53"/>
        <end position="375"/>
    </location>
</feature>
<keyword evidence="1" id="KW-0472">Membrane</keyword>
<feature type="transmembrane region" description="Helical" evidence="1">
    <location>
        <begin position="394"/>
        <end position="414"/>
    </location>
</feature>
<reference evidence="4" key="1">
    <citation type="journal article" date="2019" name="Int. J. Syst. Evol. Microbiol.">
        <title>The Global Catalogue of Microorganisms (GCM) 10K type strain sequencing project: providing services to taxonomists for standard genome sequencing and annotation.</title>
        <authorList>
            <consortium name="The Broad Institute Genomics Platform"/>
            <consortium name="The Broad Institute Genome Sequencing Center for Infectious Disease"/>
            <person name="Wu L."/>
            <person name="Ma J."/>
        </authorList>
    </citation>
    <scope>NUCLEOTIDE SEQUENCE [LARGE SCALE GENOMIC DNA]</scope>
    <source>
        <strain evidence="4">JCM 17021</strain>
    </source>
</reference>
<feature type="transmembrane region" description="Helical" evidence="1">
    <location>
        <begin position="57"/>
        <end position="73"/>
    </location>
</feature>
<feature type="transmembrane region" description="Helical" evidence="1">
    <location>
        <begin position="119"/>
        <end position="137"/>
    </location>
</feature>
<evidence type="ECO:0000259" key="2">
    <source>
        <dbReference type="Pfam" id="PF01757"/>
    </source>
</evidence>
<feature type="transmembrane region" description="Helical" evidence="1">
    <location>
        <begin position="327"/>
        <end position="345"/>
    </location>
</feature>
<dbReference type="InterPro" id="IPR050879">
    <property type="entry name" value="Acyltransferase_3"/>
</dbReference>
<sequence length="430" mass="46200">MTMALTRREARTREAWAGEGGGIRTSIRHRSRRRGPNINVDVNGSGSGRGRIAAIDGLRALAVLGVMAFHFGLPLGGGFLGVDLFFVISGFVITRMLLAQWANPGGVRLGQFWVSRVKRLLPALVTVLLAVQLWMHVGAGYPMQKAANGQTLAALVYGSNWFEIFNDGGYWQVDSSLAPLTHLWSLAVEEQFYLIWPLVLIVLMRRMPTRLRVAIVAVGATLAYLLAAVLADPANTDRVYQGTDTRSGALLLGALAALVVGSHLSTWVTRWWAGAASVVVLAVLWVVADGGTLEFYAWQLPSAGLAAAVLVSHLARGGALLTRALGWRLLGVVGAISYGLYLWHWPVWVFLTSTPFIAAPVAQIVVAFTASFVLAAGSFVLIERPIRRMSGRTGWILGALVVAVVITALSAMLFQPDAPAEQTTGIIVTN</sequence>
<feature type="transmembrane region" description="Helical" evidence="1">
    <location>
        <begin position="79"/>
        <end position="98"/>
    </location>
</feature>
<evidence type="ECO:0000256" key="1">
    <source>
        <dbReference type="SAM" id="Phobius"/>
    </source>
</evidence>
<accession>A0ABP7KFH9</accession>
<dbReference type="Pfam" id="PF01757">
    <property type="entry name" value="Acyl_transf_3"/>
    <property type="match status" value="1"/>
</dbReference>
<feature type="transmembrane region" description="Helical" evidence="1">
    <location>
        <begin position="271"/>
        <end position="288"/>
    </location>
</feature>
<evidence type="ECO:0000313" key="4">
    <source>
        <dbReference type="Proteomes" id="UP001501803"/>
    </source>
</evidence>
<name>A0ABP7KFH9_9MICO</name>
<dbReference type="PANTHER" id="PTHR23028">
    <property type="entry name" value="ACETYLTRANSFERASE"/>
    <property type="match status" value="1"/>
</dbReference>
<keyword evidence="1" id="KW-0812">Transmembrane</keyword>
<keyword evidence="1" id="KW-1133">Transmembrane helix</keyword>
<dbReference type="InterPro" id="IPR002656">
    <property type="entry name" value="Acyl_transf_3_dom"/>
</dbReference>
<gene>
    <name evidence="3" type="ORF">GCM10022381_18100</name>
</gene>
<feature type="transmembrane region" description="Helical" evidence="1">
    <location>
        <begin position="247"/>
        <end position="264"/>
    </location>
</feature>
<dbReference type="EMBL" id="BAABCN010000003">
    <property type="protein sequence ID" value="GAA3875787.1"/>
    <property type="molecule type" value="Genomic_DNA"/>
</dbReference>
<feature type="transmembrane region" description="Helical" evidence="1">
    <location>
        <begin position="357"/>
        <end position="382"/>
    </location>
</feature>
<dbReference type="PANTHER" id="PTHR23028:SF53">
    <property type="entry name" value="ACYL_TRANSF_3 DOMAIN-CONTAINING PROTEIN"/>
    <property type="match status" value="1"/>
</dbReference>
<organism evidence="3 4">
    <name type="scientific">Leifsonia kafniensis</name>
    <dbReference type="NCBI Taxonomy" id="475957"/>
    <lineage>
        <taxon>Bacteria</taxon>
        <taxon>Bacillati</taxon>
        <taxon>Actinomycetota</taxon>
        <taxon>Actinomycetes</taxon>
        <taxon>Micrococcales</taxon>
        <taxon>Microbacteriaceae</taxon>
        <taxon>Leifsonia</taxon>
    </lineage>
</organism>
<keyword evidence="4" id="KW-1185">Reference proteome</keyword>
<protein>
    <recommendedName>
        <fullName evidence="2">Acyltransferase 3 domain-containing protein</fullName>
    </recommendedName>
</protein>
<dbReference type="Proteomes" id="UP001501803">
    <property type="component" value="Unassembled WGS sequence"/>
</dbReference>
<proteinExistence type="predicted"/>
<evidence type="ECO:0000313" key="3">
    <source>
        <dbReference type="EMBL" id="GAA3875787.1"/>
    </source>
</evidence>
<dbReference type="RefSeq" id="WP_345065147.1">
    <property type="nucleotide sequence ID" value="NZ_BAABCN010000003.1"/>
</dbReference>
<feature type="transmembrane region" description="Helical" evidence="1">
    <location>
        <begin position="211"/>
        <end position="231"/>
    </location>
</feature>
<feature type="transmembrane region" description="Helical" evidence="1">
    <location>
        <begin position="183"/>
        <end position="204"/>
    </location>
</feature>